<name>A0A7L0TGL2_PODPO</name>
<comment type="caution">
    <text evidence="2">The sequence shown here is derived from an EMBL/GenBank/DDBJ whole genome shotgun (WGS) entry which is preliminary data.</text>
</comment>
<evidence type="ECO:0000256" key="1">
    <source>
        <dbReference type="SAM" id="MobiDB-lite"/>
    </source>
</evidence>
<feature type="non-terminal residue" evidence="2">
    <location>
        <position position="1"/>
    </location>
</feature>
<feature type="region of interest" description="Disordered" evidence="1">
    <location>
        <begin position="114"/>
        <end position="148"/>
    </location>
</feature>
<evidence type="ECO:0000313" key="3">
    <source>
        <dbReference type="Proteomes" id="UP000555275"/>
    </source>
</evidence>
<dbReference type="OrthoDB" id="5974632at2759"/>
<dbReference type="EMBL" id="VXAO01002459">
    <property type="protein sequence ID" value="NXL53851.1"/>
    <property type="molecule type" value="Genomic_DNA"/>
</dbReference>
<feature type="compositionally biased region" description="Polar residues" evidence="1">
    <location>
        <begin position="51"/>
        <end position="61"/>
    </location>
</feature>
<proteinExistence type="predicted"/>
<feature type="region of interest" description="Disordered" evidence="1">
    <location>
        <begin position="34"/>
        <end position="61"/>
    </location>
</feature>
<sequence>VLTSLWLLEQLYRDGSQARSVKVKSPDNQYLKECASVSEAQSRTEKKSSMDEGSSMMTSPVDIQSVQAYDELCETGLGMSTKPKYFDKKEVNHGNYSLPHVSEDLNEVRPFVQEELDETSGGESFEEPYETPKSSNSYVKIKTVEHQR</sequence>
<organism evidence="2 3">
    <name type="scientific">Podilymbus podiceps</name>
    <name type="common">Pied-billed grebe</name>
    <dbReference type="NCBI Taxonomy" id="9252"/>
    <lineage>
        <taxon>Eukaryota</taxon>
        <taxon>Metazoa</taxon>
        <taxon>Chordata</taxon>
        <taxon>Craniata</taxon>
        <taxon>Vertebrata</taxon>
        <taxon>Euteleostomi</taxon>
        <taxon>Archelosauria</taxon>
        <taxon>Archosauria</taxon>
        <taxon>Dinosauria</taxon>
        <taxon>Saurischia</taxon>
        <taxon>Theropoda</taxon>
        <taxon>Coelurosauria</taxon>
        <taxon>Aves</taxon>
        <taxon>Neognathae</taxon>
        <taxon>Neoaves</taxon>
        <taxon>Mirandornithes</taxon>
        <taxon>Podicipediformes</taxon>
        <taxon>Podicipedidae</taxon>
        <taxon>Podilymbus</taxon>
    </lineage>
</organism>
<reference evidence="2 3" key="1">
    <citation type="submission" date="2019-09" db="EMBL/GenBank/DDBJ databases">
        <title>Bird 10,000 Genomes (B10K) Project - Family phase.</title>
        <authorList>
            <person name="Zhang G."/>
        </authorList>
    </citation>
    <scope>NUCLEOTIDE SEQUENCE [LARGE SCALE GENOMIC DNA]</scope>
    <source>
        <strain evidence="2">B10K-DU-009-04</strain>
        <tissue evidence="2">Mixed tissue sample</tissue>
    </source>
</reference>
<feature type="non-terminal residue" evidence="2">
    <location>
        <position position="148"/>
    </location>
</feature>
<dbReference type="Proteomes" id="UP000555275">
    <property type="component" value="Unassembled WGS sequence"/>
</dbReference>
<evidence type="ECO:0000313" key="2">
    <source>
        <dbReference type="EMBL" id="NXL53851.1"/>
    </source>
</evidence>
<feature type="compositionally biased region" description="Acidic residues" evidence="1">
    <location>
        <begin position="114"/>
        <end position="129"/>
    </location>
</feature>
<keyword evidence="3" id="KW-1185">Reference proteome</keyword>
<accession>A0A7L0TGL2</accession>
<gene>
    <name evidence="2" type="primary">Cplane1_5</name>
    <name evidence="2" type="ORF">PODPOD_R15559</name>
</gene>
<dbReference type="AlphaFoldDB" id="A0A7L0TGL2"/>
<protein>
    <submittedName>
        <fullName evidence="2">CPLN1 protein</fullName>
    </submittedName>
</protein>